<proteinExistence type="predicted"/>
<gene>
    <name evidence="1" type="ORF">BJ212DRAFT_1261708</name>
</gene>
<dbReference type="InterPro" id="IPR041078">
    <property type="entry name" value="Plavaka"/>
</dbReference>
<protein>
    <submittedName>
        <fullName evidence="1">Uncharacterized protein</fullName>
    </submittedName>
</protein>
<dbReference type="Proteomes" id="UP000807769">
    <property type="component" value="Unassembled WGS sequence"/>
</dbReference>
<comment type="caution">
    <text evidence="1">The sequence shown here is derived from an EMBL/GenBank/DDBJ whole genome shotgun (WGS) entry which is preliminary data.</text>
</comment>
<accession>A0A9P7EKU6</accession>
<organism evidence="1 2">
    <name type="scientific">Suillus subaureus</name>
    <dbReference type="NCBI Taxonomy" id="48587"/>
    <lineage>
        <taxon>Eukaryota</taxon>
        <taxon>Fungi</taxon>
        <taxon>Dikarya</taxon>
        <taxon>Basidiomycota</taxon>
        <taxon>Agaricomycotina</taxon>
        <taxon>Agaricomycetes</taxon>
        <taxon>Agaricomycetidae</taxon>
        <taxon>Boletales</taxon>
        <taxon>Suillineae</taxon>
        <taxon>Suillaceae</taxon>
        <taxon>Suillus</taxon>
    </lineage>
</organism>
<sequence>MDALNTFSQERLPEGAVVVLVILASDKTSLLQFSGDQEVWPMYLTLGNISKDIQHQLLKHAAILITYLPISKLECFTQDIQSAEHYCLFRYCMTQVLEPLVSAGQDGVEITCPDHQGGGMHPIVATYIADFPEQCLIACCMENCCPKCTIGCDKYGDMRTSVPCKQDQQSNTCSCTPRVN</sequence>
<dbReference type="EMBL" id="JABBWG010000004">
    <property type="protein sequence ID" value="KAG1823782.1"/>
    <property type="molecule type" value="Genomic_DNA"/>
</dbReference>
<keyword evidence="2" id="KW-1185">Reference proteome</keyword>
<dbReference type="AlphaFoldDB" id="A0A9P7EKU6"/>
<evidence type="ECO:0000313" key="2">
    <source>
        <dbReference type="Proteomes" id="UP000807769"/>
    </source>
</evidence>
<dbReference type="RefSeq" id="XP_041197842.1">
    <property type="nucleotide sequence ID" value="XM_041330199.1"/>
</dbReference>
<reference evidence="1" key="1">
    <citation type="journal article" date="2020" name="New Phytol.">
        <title>Comparative genomics reveals dynamic genome evolution in host specialist ectomycorrhizal fungi.</title>
        <authorList>
            <person name="Lofgren L.A."/>
            <person name="Nguyen N.H."/>
            <person name="Vilgalys R."/>
            <person name="Ruytinx J."/>
            <person name="Liao H.L."/>
            <person name="Branco S."/>
            <person name="Kuo A."/>
            <person name="LaButti K."/>
            <person name="Lipzen A."/>
            <person name="Andreopoulos W."/>
            <person name="Pangilinan J."/>
            <person name="Riley R."/>
            <person name="Hundley H."/>
            <person name="Na H."/>
            <person name="Barry K."/>
            <person name="Grigoriev I.V."/>
            <person name="Stajich J.E."/>
            <person name="Kennedy P.G."/>
        </authorList>
    </citation>
    <scope>NUCLEOTIDE SEQUENCE</scope>
    <source>
        <strain evidence="1">MN1</strain>
    </source>
</reference>
<name>A0A9P7EKU6_9AGAM</name>
<dbReference type="OrthoDB" id="2418900at2759"/>
<dbReference type="Pfam" id="PF18759">
    <property type="entry name" value="Plavaka"/>
    <property type="match status" value="1"/>
</dbReference>
<dbReference type="GeneID" id="64624216"/>
<evidence type="ECO:0000313" key="1">
    <source>
        <dbReference type="EMBL" id="KAG1823782.1"/>
    </source>
</evidence>